<feature type="region of interest" description="Disordered" evidence="1">
    <location>
        <begin position="606"/>
        <end position="633"/>
    </location>
</feature>
<evidence type="ECO:0000256" key="1">
    <source>
        <dbReference type="SAM" id="MobiDB-lite"/>
    </source>
</evidence>
<protein>
    <submittedName>
        <fullName evidence="2">Uncharacterized protein</fullName>
    </submittedName>
</protein>
<organism evidence="2">
    <name type="scientific">viral metagenome</name>
    <dbReference type="NCBI Taxonomy" id="1070528"/>
    <lineage>
        <taxon>unclassified sequences</taxon>
        <taxon>metagenomes</taxon>
        <taxon>organismal metagenomes</taxon>
    </lineage>
</organism>
<feature type="region of interest" description="Disordered" evidence="1">
    <location>
        <begin position="487"/>
        <end position="536"/>
    </location>
</feature>
<feature type="compositionally biased region" description="Low complexity" evidence="1">
    <location>
        <begin position="503"/>
        <end position="525"/>
    </location>
</feature>
<name>A0A6C0HGX0_9ZZZZ</name>
<feature type="region of interest" description="Disordered" evidence="1">
    <location>
        <begin position="147"/>
        <end position="168"/>
    </location>
</feature>
<dbReference type="EMBL" id="MN739956">
    <property type="protein sequence ID" value="QHT79878.1"/>
    <property type="molecule type" value="Genomic_DNA"/>
</dbReference>
<feature type="compositionally biased region" description="Low complexity" evidence="1">
    <location>
        <begin position="621"/>
        <end position="633"/>
    </location>
</feature>
<accession>A0A6C0HGX0</accession>
<dbReference type="Pfam" id="PF13589">
    <property type="entry name" value="HATPase_c_3"/>
    <property type="match status" value="1"/>
</dbReference>
<reference evidence="2" key="1">
    <citation type="journal article" date="2020" name="Nature">
        <title>Giant virus diversity and host interactions through global metagenomics.</title>
        <authorList>
            <person name="Schulz F."/>
            <person name="Roux S."/>
            <person name="Paez-Espino D."/>
            <person name="Jungbluth S."/>
            <person name="Walsh D.A."/>
            <person name="Denef V.J."/>
            <person name="McMahon K.D."/>
            <person name="Konstantinidis K.T."/>
            <person name="Eloe-Fadrosh E.A."/>
            <person name="Kyrpides N.C."/>
            <person name="Woyke T."/>
        </authorList>
    </citation>
    <scope>NUCLEOTIDE SEQUENCE</scope>
    <source>
        <strain evidence="2">GVMAG-M-3300023184-105</strain>
    </source>
</reference>
<evidence type="ECO:0000313" key="2">
    <source>
        <dbReference type="EMBL" id="QHT79878.1"/>
    </source>
</evidence>
<dbReference type="AlphaFoldDB" id="A0A6C0HGX0"/>
<feature type="compositionally biased region" description="Pro residues" evidence="1">
    <location>
        <begin position="606"/>
        <end position="615"/>
    </location>
</feature>
<sequence>MVFSYKKIEILFLLLVYIRFKPLIMHSQKLFKNSSLTTNNSPNNSTIPNQTTMAHITNRSSISNEVLALLANPHVNLLNLPHFRGLVKKVRHGHYSFKTAITDIIDNVVLKANRINITVQFHEGKLHRIIISDDYANGFENIKETGTANPMNWTHSREGQASDSETSEYGTGLKEASCYLATIMRIFTQAVKDAEVSFHKVECNFDEMVKREVPVASFMVDIAEIGEATYQEEHPFETGSTIVLDSIRAEDTEFANEQQCIDVLKVIIAEAYSDIIASRPELAIRVNEVHVLPEHDHFRAVLHDDDCLLRRINTFVAVELGMINGVPKVVKTMAKVIISAHEQIYYDFTETDTTAKSAKESVSIREITTEIGKQQCERMIADNNIRKANIVSCSTNGTRLEETHLFKGAVRHKRNGRNYGDVQLVNLIGAMSNDGYLNHVYHEIAWKSKELNPHLGICSNKQINTEKKGMLRLSICKLLGKLNARLKSKQKKSRRSSGDNDSDNSSISSAVSSESDISMASAASSNRRRRNQATAITETIRRVATTTAAAVASAAQPPAPEPEHEVAVNNAITEEPRQPGILDVIMARLDDSIAAAENTLAEQVPLPPAQPAVPEPEPEAHAAPEAPAAAAAPGQLQPIYTRITNQDRTYLTCKDAKIALENISIYANEHPNSPEVEEDLMKVITAIANQRGKHRCLIDIIKHLMVRGITDDAHVVGGSKLAEIHGNYINDEDLYL</sequence>
<proteinExistence type="predicted"/>